<evidence type="ECO:0000256" key="1">
    <source>
        <dbReference type="ARBA" id="ARBA00022676"/>
    </source>
</evidence>
<feature type="domain" description="Glycosyl transferase family 3 N-terminal" evidence="4">
    <location>
        <begin position="11"/>
        <end position="67"/>
    </location>
</feature>
<dbReference type="GO" id="GO:0005829">
    <property type="term" value="C:cytosol"/>
    <property type="evidence" value="ECO:0007669"/>
    <property type="project" value="TreeGrafter"/>
</dbReference>
<evidence type="ECO:0000313" key="6">
    <source>
        <dbReference type="Proteomes" id="UP000177871"/>
    </source>
</evidence>
<dbReference type="Pfam" id="PF02885">
    <property type="entry name" value="Glycos_trans_3N"/>
    <property type="match status" value="1"/>
</dbReference>
<dbReference type="Proteomes" id="UP000177871">
    <property type="component" value="Unassembled WGS sequence"/>
</dbReference>
<dbReference type="SUPFAM" id="SSF47648">
    <property type="entry name" value="Nucleoside phosphorylase/phosphoribosyltransferase N-terminal domain"/>
    <property type="match status" value="1"/>
</dbReference>
<dbReference type="EMBL" id="MFJK01000010">
    <property type="protein sequence ID" value="OGG19062.1"/>
    <property type="molecule type" value="Genomic_DNA"/>
</dbReference>
<dbReference type="Gene3D" id="3.40.1030.10">
    <property type="entry name" value="Nucleoside phosphorylase/phosphoribosyltransferase catalytic domain"/>
    <property type="match status" value="1"/>
</dbReference>
<dbReference type="NCBIfam" id="TIGR01245">
    <property type="entry name" value="trpD"/>
    <property type="match status" value="1"/>
</dbReference>
<dbReference type="SUPFAM" id="SSF52418">
    <property type="entry name" value="Nucleoside phosphorylase/phosphoribosyltransferase catalytic domain"/>
    <property type="match status" value="1"/>
</dbReference>
<dbReference type="PANTHER" id="PTHR43285:SF2">
    <property type="entry name" value="ANTHRANILATE PHOSPHORIBOSYLTRANSFERASE"/>
    <property type="match status" value="1"/>
</dbReference>
<dbReference type="STRING" id="1798381.A2721_00675"/>
<sequence length="364" mass="39564">MINSRLNKIVPLIARVVDGQNISAKESEEAFTQIFLHDTAGYHYATFVAAIHAKGETADELLGLCLASKKLGNQIKLNTPINKIIDLSGTGGGSLKTVNVSTTASFIVAAASYAVPKESFYGITSPTGSADLFAAFGIDIAKLTAVKIKKTLEKVRICATYAPFISPKLKARGLLFKKAFIENGLKIRTPFHLVSNLSSSVEMTHRIYGCYSEKYLEILGELLTKLGYKRFLTFCGFPGIPEISNIGKTTVVEQDGKKPRKYILTPKDLGVRKSKLEEIKTGGKEQNIIDFLRILQGKERGPKADLAAINAAAAFYVLGESKSIAGSVPKALKIIKGGKAFKVLERLVKEVGDPKLLKLWLARS</sequence>
<evidence type="ECO:0000313" key="5">
    <source>
        <dbReference type="EMBL" id="OGG19062.1"/>
    </source>
</evidence>
<evidence type="ECO:0000259" key="3">
    <source>
        <dbReference type="Pfam" id="PF00591"/>
    </source>
</evidence>
<dbReference type="GO" id="GO:0000162">
    <property type="term" value="P:L-tryptophan biosynthetic process"/>
    <property type="evidence" value="ECO:0007669"/>
    <property type="project" value="InterPro"/>
</dbReference>
<evidence type="ECO:0000256" key="2">
    <source>
        <dbReference type="ARBA" id="ARBA00022679"/>
    </source>
</evidence>
<comment type="caution">
    <text evidence="5">The sequence shown here is derived from an EMBL/GenBank/DDBJ whole genome shotgun (WGS) entry which is preliminary data.</text>
</comment>
<dbReference type="InterPro" id="IPR017459">
    <property type="entry name" value="Glycosyl_Trfase_fam3_N_dom"/>
</dbReference>
<evidence type="ECO:0000259" key="4">
    <source>
        <dbReference type="Pfam" id="PF02885"/>
    </source>
</evidence>
<feature type="domain" description="Glycosyl transferase family 3" evidence="3">
    <location>
        <begin position="83"/>
        <end position="340"/>
    </location>
</feature>
<reference evidence="5 6" key="1">
    <citation type="journal article" date="2016" name="Nat. Commun.">
        <title>Thousands of microbial genomes shed light on interconnected biogeochemical processes in an aquifer system.</title>
        <authorList>
            <person name="Anantharaman K."/>
            <person name="Brown C.T."/>
            <person name="Hug L.A."/>
            <person name="Sharon I."/>
            <person name="Castelle C.J."/>
            <person name="Probst A.J."/>
            <person name="Thomas B.C."/>
            <person name="Singh A."/>
            <person name="Wilkins M.J."/>
            <person name="Karaoz U."/>
            <person name="Brodie E.L."/>
            <person name="Williams K.H."/>
            <person name="Hubbard S.S."/>
            <person name="Banfield J.F."/>
        </authorList>
    </citation>
    <scope>NUCLEOTIDE SEQUENCE [LARGE SCALE GENOMIC DNA]</scope>
</reference>
<organism evidence="5 6">
    <name type="scientific">Candidatus Gottesmanbacteria bacterium RIFCSPHIGHO2_01_FULL_47_48</name>
    <dbReference type="NCBI Taxonomy" id="1798381"/>
    <lineage>
        <taxon>Bacteria</taxon>
        <taxon>Candidatus Gottesmaniibacteriota</taxon>
    </lineage>
</organism>
<dbReference type="PANTHER" id="PTHR43285">
    <property type="entry name" value="ANTHRANILATE PHOSPHORIBOSYLTRANSFERASE"/>
    <property type="match status" value="1"/>
</dbReference>
<dbReference type="GO" id="GO:0004048">
    <property type="term" value="F:anthranilate phosphoribosyltransferase activity"/>
    <property type="evidence" value="ECO:0007669"/>
    <property type="project" value="InterPro"/>
</dbReference>
<keyword evidence="2 5" id="KW-0808">Transferase</keyword>
<keyword evidence="1 5" id="KW-0328">Glycosyltransferase</keyword>
<gene>
    <name evidence="5" type="ORF">A2721_00675</name>
</gene>
<dbReference type="Gene3D" id="1.20.970.10">
    <property type="entry name" value="Transferase, Pyrimidine Nucleoside Phosphorylase, Chain C"/>
    <property type="match status" value="1"/>
</dbReference>
<dbReference type="InterPro" id="IPR036320">
    <property type="entry name" value="Glycosyl_Trfase_fam3_N_dom_sf"/>
</dbReference>
<accession>A0A1F6A3M4</accession>
<dbReference type="InterPro" id="IPR005940">
    <property type="entry name" value="Anthranilate_Pribosyl_Tfrase"/>
</dbReference>
<proteinExistence type="predicted"/>
<protein>
    <submittedName>
        <fullName evidence="5">Anthranilate phosphoribosyltransferase</fullName>
    </submittedName>
</protein>
<name>A0A1F6A3M4_9BACT</name>
<dbReference type="AlphaFoldDB" id="A0A1F6A3M4"/>
<dbReference type="Pfam" id="PF00591">
    <property type="entry name" value="Glycos_transf_3"/>
    <property type="match status" value="1"/>
</dbReference>
<dbReference type="InterPro" id="IPR000312">
    <property type="entry name" value="Glycosyl_Trfase_fam3"/>
</dbReference>
<dbReference type="InterPro" id="IPR035902">
    <property type="entry name" value="Nuc_phospho_transferase"/>
</dbReference>